<reference evidence="1 2" key="1">
    <citation type="submission" date="2019-07" db="EMBL/GenBank/DDBJ databases">
        <title>Novel species of Flavobacterium.</title>
        <authorList>
            <person name="Liu Q."/>
            <person name="Xin Y.-H."/>
        </authorList>
    </citation>
    <scope>NUCLEOTIDE SEQUENCE [LARGE SCALE GENOMIC DNA]</scope>
    <source>
        <strain evidence="1 2">LB3P56</strain>
    </source>
</reference>
<dbReference type="AlphaFoldDB" id="A0A553CKA9"/>
<name>A0A553CKA9_9FLAO</name>
<dbReference type="EMBL" id="VJZR01000007">
    <property type="protein sequence ID" value="TRX20936.1"/>
    <property type="molecule type" value="Genomic_DNA"/>
</dbReference>
<organism evidence="1 2">
    <name type="scientific">Flavobacterium franklandianum</name>
    <dbReference type="NCBI Taxonomy" id="2594430"/>
    <lineage>
        <taxon>Bacteria</taxon>
        <taxon>Pseudomonadati</taxon>
        <taxon>Bacteroidota</taxon>
        <taxon>Flavobacteriia</taxon>
        <taxon>Flavobacteriales</taxon>
        <taxon>Flavobacteriaceae</taxon>
        <taxon>Flavobacterium</taxon>
    </lineage>
</organism>
<evidence type="ECO:0008006" key="3">
    <source>
        <dbReference type="Google" id="ProtNLM"/>
    </source>
</evidence>
<protein>
    <recommendedName>
        <fullName evidence="3">Glycosyltransferase family 1 protein</fullName>
    </recommendedName>
</protein>
<evidence type="ECO:0000313" key="1">
    <source>
        <dbReference type="EMBL" id="TRX20936.1"/>
    </source>
</evidence>
<dbReference type="OrthoDB" id="6336595at2"/>
<dbReference type="Proteomes" id="UP000318585">
    <property type="component" value="Unassembled WGS sequence"/>
</dbReference>
<sequence length="335" mass="39864">MRLEIHHWTPHHNMIVFSYLFFCEENNIEFDIRMNSKISWTGAILYFNNETYYLDYSDDTKFLDNPENYNYYFKRSLRISDVKGNVYLLNLQVNYSYKSLHLLTKFKFKDLINKANRIEMIRSLDYFNTFTNSSHNAMDVRKLSKEVNDNNGKVIFYTSLWNPENHIDTDEKERRKMQNEFRIEGCRILKKNFKNASVGLFPDGLSSTLAPDLLLDVKKTSLKRYFGILRQSDIGVADDGLKDTPGWKIGEYLLFGKAVITTPLNNAIENFQEYTHYEKLSSRSSYIELPEKIEYLLKDKKYLEMGKNNLKWSEEYLHPKNYIKRILIVTRREVL</sequence>
<comment type="caution">
    <text evidence="1">The sequence shown here is derived from an EMBL/GenBank/DDBJ whole genome shotgun (WGS) entry which is preliminary data.</text>
</comment>
<keyword evidence="2" id="KW-1185">Reference proteome</keyword>
<accession>A0A553CKA9</accession>
<evidence type="ECO:0000313" key="2">
    <source>
        <dbReference type="Proteomes" id="UP000318585"/>
    </source>
</evidence>
<gene>
    <name evidence="1" type="ORF">FNW17_09720</name>
</gene>
<dbReference type="RefSeq" id="WP_144071525.1">
    <property type="nucleotide sequence ID" value="NZ_VJZR01000007.1"/>
</dbReference>
<proteinExistence type="predicted"/>